<dbReference type="InterPro" id="IPR046462">
    <property type="entry name" value="TerL_nuclease"/>
</dbReference>
<protein>
    <submittedName>
        <fullName evidence="3">HYPOTHETICAL Putative terminase large subunit</fullName>
    </submittedName>
</protein>
<evidence type="ECO:0000313" key="3">
    <source>
        <dbReference type="EMBL" id="CAT05199.1"/>
    </source>
</evidence>
<evidence type="ECO:0000259" key="1">
    <source>
        <dbReference type="Pfam" id="PF03354"/>
    </source>
</evidence>
<gene>
    <name evidence="3" type="ordered locus">MCJ_004940</name>
</gene>
<dbReference type="EMBL" id="FM864216">
    <property type="protein sequence ID" value="CAT05199.1"/>
    <property type="molecule type" value="Genomic_DNA"/>
</dbReference>
<feature type="domain" description="Terminase large subunit-like endonuclease" evidence="2">
    <location>
        <begin position="284"/>
        <end position="580"/>
    </location>
</feature>
<dbReference type="Gene3D" id="3.40.50.300">
    <property type="entry name" value="P-loop containing nucleotide triphosphate hydrolases"/>
    <property type="match status" value="1"/>
</dbReference>
<dbReference type="AlphaFoldDB" id="C5J6T6"/>
<dbReference type="GO" id="GO:0004519">
    <property type="term" value="F:endonuclease activity"/>
    <property type="evidence" value="ECO:0007669"/>
    <property type="project" value="InterPro"/>
</dbReference>
<feature type="domain" description="Terminase large subunit-like ATPase" evidence="1">
    <location>
        <begin position="93"/>
        <end position="268"/>
    </location>
</feature>
<dbReference type="Proteomes" id="UP000001491">
    <property type="component" value="Chromosome"/>
</dbReference>
<dbReference type="PANTHER" id="PTHR41287:SF1">
    <property type="entry name" value="PROTEIN YMFN"/>
    <property type="match status" value="1"/>
</dbReference>
<dbReference type="PANTHER" id="PTHR41287">
    <property type="match status" value="1"/>
</dbReference>
<dbReference type="KEGG" id="mco:MCJ_004940"/>
<evidence type="ECO:0000313" key="4">
    <source>
        <dbReference type="Proteomes" id="UP000001491"/>
    </source>
</evidence>
<keyword evidence="4" id="KW-1185">Reference proteome</keyword>
<organism evidence="3 4">
    <name type="scientific">Mesomycoplasma conjunctivae (strain ATCC 25834 / NCTC 10147 / HRC/581)</name>
    <name type="common">Mycoplasma conjunctivae</name>
    <dbReference type="NCBI Taxonomy" id="572263"/>
    <lineage>
        <taxon>Bacteria</taxon>
        <taxon>Bacillati</taxon>
        <taxon>Mycoplasmatota</taxon>
        <taxon>Mycoplasmoidales</taxon>
        <taxon>Metamycoplasmataceae</taxon>
        <taxon>Mesomycoplasma</taxon>
    </lineage>
</organism>
<name>C5J6T6_MESCH</name>
<sequence>MNKEVQQILNWFNNYKIAPDDYTTQYAYKVVNKQIITSNMVYLQCLRHVIFLYRQQEVNFPFRFYKKPLLNLINFTKDIVIPETKKAFIFPDFRQFMAGFILGWRYKDDPESMITEQVFDVEARKQWKSSFWAMFALAVANGITNDSATQTYIIGPQREASRIVYDTAQKYIQSTKKMRARFHKYNTIQIISKKKGLIKALAFEKKALEGKNPSLVILTEYHLHKDDTIQESAMLANNLSRKNFLIIYDTTKGNNIDSVCYEREHSYKTFLKRQIDNPFVEDPTFSVFLWAAELDKEDYNNWEDESLWIKANPALGISVSLDKLRQEYSLITSIASENEFKIKRLGMWVSNANGYFKDQDIKASQEENKAIVKKLINDNFFKDYPGIIGVDLSSTTDTTAICIAWEVPQEDGEPLWVFKVLGFLPNSHIHKKIERDGAPYLDWQRDNFIELINGQTIDYKIVSKRLIDWKKDFNIYALAYDPWAFSIIKDYILKDGNFNEFELIKTKQGVFLSPALIRFEKKLKDKKIYIIDDNKYAISHIINTAVKNVDNLSGNVFVSKINPNKRIDAFIAMLMAANQLHRSDEGVASGFYYVPDA</sequence>
<dbReference type="InterPro" id="IPR027417">
    <property type="entry name" value="P-loop_NTPase"/>
</dbReference>
<accession>C5J6T6</accession>
<proteinExistence type="predicted"/>
<dbReference type="HOGENOM" id="CLU_026632_6_2_14"/>
<reference evidence="4" key="1">
    <citation type="journal article" date="2009" name="BMC Bioinformatics">
        <title>The Mycoplasma conjunctivae genome sequencing, annotation and analysis.</title>
        <authorList>
            <person name="Calderon-Copete S.P."/>
            <person name="Wigger G."/>
            <person name="Wunderlin C."/>
            <person name="Schmidheini T."/>
            <person name="Frey J."/>
            <person name="Quail M.A."/>
            <person name="Falquet L."/>
        </authorList>
    </citation>
    <scope>NUCLEOTIDE SEQUENCE [LARGE SCALE GENOMIC DNA]</scope>
    <source>
        <strain evidence="4">ATCC 25834 / NCTC 10147 / HRC/581</strain>
    </source>
</reference>
<dbReference type="Pfam" id="PF03354">
    <property type="entry name" value="TerL_ATPase"/>
    <property type="match status" value="1"/>
</dbReference>
<dbReference type="InterPro" id="IPR046461">
    <property type="entry name" value="TerL_ATPase"/>
</dbReference>
<dbReference type="InterPro" id="IPR005021">
    <property type="entry name" value="Terminase_largesu-like"/>
</dbReference>
<dbReference type="eggNOG" id="COG4626">
    <property type="taxonomic scope" value="Bacteria"/>
</dbReference>
<evidence type="ECO:0000259" key="2">
    <source>
        <dbReference type="Pfam" id="PF20441"/>
    </source>
</evidence>
<dbReference type="Pfam" id="PF20441">
    <property type="entry name" value="TerL_nuclease"/>
    <property type="match status" value="1"/>
</dbReference>